<proteinExistence type="predicted"/>
<accession>A0A6I8PAW3</accession>
<keyword evidence="5" id="KW-0964">Secreted</keyword>
<feature type="signal peptide" evidence="11">
    <location>
        <begin position="1"/>
        <end position="40"/>
    </location>
</feature>
<name>A0A6I8PAW3_ORNAN</name>
<evidence type="ECO:0000259" key="13">
    <source>
        <dbReference type="Pfam" id="PF02740"/>
    </source>
</evidence>
<protein>
    <submittedName>
        <fullName evidence="14">Colipase</fullName>
    </submittedName>
</protein>
<dbReference type="GO" id="GO:0005576">
    <property type="term" value="C:extracellular region"/>
    <property type="evidence" value="ECO:0007669"/>
    <property type="project" value="UniProtKB-SubCell"/>
</dbReference>
<comment type="function">
    <text evidence="1">Enterostatin has a biological activity as a satiety signal.</text>
</comment>
<feature type="domain" description="Colipase C-terminal" evidence="13">
    <location>
        <begin position="86"/>
        <end position="129"/>
    </location>
</feature>
<dbReference type="InterPro" id="IPR017914">
    <property type="entry name" value="Colipase_C"/>
</dbReference>
<evidence type="ECO:0000256" key="3">
    <source>
        <dbReference type="ARBA" id="ARBA00004613"/>
    </source>
</evidence>
<keyword evidence="9" id="KW-0443">Lipid metabolism</keyword>
<comment type="function">
    <text evidence="2">Colipase is a cofactor of pancreatic lipase. It allows the lipase to anchor itself to the lipid-water interface. Without colipase the enzyme is washed off by bile salts, which have an inhibitory effect on the lipase.</text>
</comment>
<keyword evidence="8" id="KW-0442">Lipid degradation</keyword>
<evidence type="ECO:0000256" key="8">
    <source>
        <dbReference type="ARBA" id="ARBA00022963"/>
    </source>
</evidence>
<dbReference type="PANTHER" id="PTHR10041:SF9">
    <property type="entry name" value="COLIPASE"/>
    <property type="match status" value="1"/>
</dbReference>
<dbReference type="InParanoid" id="A0A6I8PAW3"/>
<sequence length="135" mass="14750">MGPGPPPQPQLRSGVQENLLTMEKILLLLLLCLALGLATATPHPRGLITNLKDGELCLQSVQCKSKCCRRDRGLNLARCSKMASENSECSPKTLYGMYHKCPCEQGLTCETDWTIIGAITNSNYGICLDSSRSKH</sequence>
<comment type="subcellular location">
    <subcellularLocation>
        <location evidence="3">Secreted</location>
    </subcellularLocation>
</comment>
<dbReference type="Pfam" id="PF02740">
    <property type="entry name" value="Colipase_C"/>
    <property type="match status" value="1"/>
</dbReference>
<evidence type="ECO:0000256" key="7">
    <source>
        <dbReference type="ARBA" id="ARBA00022757"/>
    </source>
</evidence>
<organism evidence="14 15">
    <name type="scientific">Ornithorhynchus anatinus</name>
    <name type="common">Duckbill platypus</name>
    <dbReference type="NCBI Taxonomy" id="9258"/>
    <lineage>
        <taxon>Eukaryota</taxon>
        <taxon>Metazoa</taxon>
        <taxon>Chordata</taxon>
        <taxon>Craniata</taxon>
        <taxon>Vertebrata</taxon>
        <taxon>Euteleostomi</taxon>
        <taxon>Mammalia</taxon>
        <taxon>Monotremata</taxon>
        <taxon>Ornithorhynchidae</taxon>
        <taxon>Ornithorhynchus</taxon>
    </lineage>
</organism>
<feature type="chain" id="PRO_5026072528" evidence="11">
    <location>
        <begin position="41"/>
        <end position="135"/>
    </location>
</feature>
<feature type="domain" description="Colipase N-terminal" evidence="12">
    <location>
        <begin position="44"/>
        <end position="83"/>
    </location>
</feature>
<dbReference type="PANTHER" id="PTHR10041">
    <property type="entry name" value="COLIPASE"/>
    <property type="match status" value="1"/>
</dbReference>
<dbReference type="SMART" id="SM00023">
    <property type="entry name" value="COLIPASE"/>
    <property type="match status" value="1"/>
</dbReference>
<dbReference type="InterPro" id="IPR017913">
    <property type="entry name" value="Colipase_N"/>
</dbReference>
<evidence type="ECO:0000256" key="11">
    <source>
        <dbReference type="SAM" id="SignalP"/>
    </source>
</evidence>
<gene>
    <name evidence="14" type="primary">CLPS</name>
</gene>
<dbReference type="FunFam" id="2.10.80.10:FF:000005">
    <property type="entry name" value="Colipase"/>
    <property type="match status" value="1"/>
</dbReference>
<evidence type="ECO:0000256" key="4">
    <source>
        <dbReference type="ARBA" id="ARBA00011263"/>
    </source>
</evidence>
<dbReference type="InterPro" id="IPR047576">
    <property type="entry name" value="CLPS_chr"/>
</dbReference>
<dbReference type="SUPFAM" id="SSF57190">
    <property type="entry name" value="Colipase-like"/>
    <property type="match status" value="2"/>
</dbReference>
<dbReference type="AlphaFoldDB" id="A0A6I8PAW3"/>
<evidence type="ECO:0000256" key="6">
    <source>
        <dbReference type="ARBA" id="ARBA00022729"/>
    </source>
</evidence>
<keyword evidence="7" id="KW-0222">Digestion</keyword>
<reference evidence="14" key="3">
    <citation type="submission" date="2025-09" db="UniProtKB">
        <authorList>
            <consortium name="Ensembl"/>
        </authorList>
    </citation>
    <scope>IDENTIFICATION</scope>
    <source>
        <strain evidence="14">Glennie</strain>
    </source>
</reference>
<keyword evidence="6 11" id="KW-0732">Signal</keyword>
<dbReference type="Proteomes" id="UP000002279">
    <property type="component" value="Chromosome 7"/>
</dbReference>
<dbReference type="Pfam" id="PF01114">
    <property type="entry name" value="Colipase"/>
    <property type="match status" value="1"/>
</dbReference>
<evidence type="ECO:0000256" key="10">
    <source>
        <dbReference type="ARBA" id="ARBA00023157"/>
    </source>
</evidence>
<dbReference type="OMA" id="CSPKTLY"/>
<dbReference type="Ensembl" id="ENSOANT00000072808.1">
    <property type="protein sequence ID" value="ENSOANP00000049366.1"/>
    <property type="gene ID" value="ENSOANG00000048366.1"/>
</dbReference>
<reference evidence="14" key="2">
    <citation type="submission" date="2025-08" db="UniProtKB">
        <authorList>
            <consortium name="Ensembl"/>
        </authorList>
    </citation>
    <scope>IDENTIFICATION</scope>
    <source>
        <strain evidence="14">Glennie</strain>
    </source>
</reference>
<evidence type="ECO:0000256" key="9">
    <source>
        <dbReference type="ARBA" id="ARBA00023098"/>
    </source>
</evidence>
<dbReference type="GO" id="GO:0008047">
    <property type="term" value="F:enzyme activator activity"/>
    <property type="evidence" value="ECO:0007669"/>
    <property type="project" value="InterPro"/>
</dbReference>
<dbReference type="PRINTS" id="PR00128">
    <property type="entry name" value="COLIPASE"/>
</dbReference>
<dbReference type="CDD" id="cd23011">
    <property type="entry name" value="CLPS"/>
    <property type="match status" value="1"/>
</dbReference>
<dbReference type="GO" id="GO:0035473">
    <property type="term" value="F:lipase binding"/>
    <property type="evidence" value="ECO:0007669"/>
    <property type="project" value="InterPro"/>
</dbReference>
<dbReference type="Bgee" id="ENSOANG00000048366">
    <property type="expression patterns" value="Expressed in liver and 5 other cell types or tissues"/>
</dbReference>
<dbReference type="GeneTree" id="ENSGT00390000012644"/>
<dbReference type="Gene3D" id="2.10.80.10">
    <property type="entry name" value="Lipase, subunit A"/>
    <property type="match status" value="1"/>
</dbReference>
<evidence type="ECO:0000256" key="2">
    <source>
        <dbReference type="ARBA" id="ARBA00003508"/>
    </source>
</evidence>
<reference evidence="14 15" key="1">
    <citation type="journal article" date="2008" name="Nature">
        <title>Genome analysis of the platypus reveals unique signatures of evolution.</title>
        <authorList>
            <person name="Warren W.C."/>
            <person name="Hillier L.W."/>
            <person name="Marshall Graves J.A."/>
            <person name="Birney E."/>
            <person name="Ponting C.P."/>
            <person name="Grutzner F."/>
            <person name="Belov K."/>
            <person name="Miller W."/>
            <person name="Clarke L."/>
            <person name="Chinwalla A.T."/>
            <person name="Yang S.P."/>
            <person name="Heger A."/>
            <person name="Locke D.P."/>
            <person name="Miethke P."/>
            <person name="Waters P.D."/>
            <person name="Veyrunes F."/>
            <person name="Fulton L."/>
            <person name="Fulton B."/>
            <person name="Graves T."/>
            <person name="Wallis J."/>
            <person name="Puente X.S."/>
            <person name="Lopez-Otin C."/>
            <person name="Ordonez G.R."/>
            <person name="Eichler E.E."/>
            <person name="Chen L."/>
            <person name="Cheng Z."/>
            <person name="Deakin J.E."/>
            <person name="Alsop A."/>
            <person name="Thompson K."/>
            <person name="Kirby P."/>
            <person name="Papenfuss A.T."/>
            <person name="Wakefield M.J."/>
            <person name="Olender T."/>
            <person name="Lancet D."/>
            <person name="Huttley G.A."/>
            <person name="Smit A.F."/>
            <person name="Pask A."/>
            <person name="Temple-Smith P."/>
            <person name="Batzer M.A."/>
            <person name="Walker J.A."/>
            <person name="Konkel M.K."/>
            <person name="Harris R.S."/>
            <person name="Whittington C.M."/>
            <person name="Wong E.S."/>
            <person name="Gemmell N.J."/>
            <person name="Buschiazzo E."/>
            <person name="Vargas Jentzsch I.M."/>
            <person name="Merkel A."/>
            <person name="Schmitz J."/>
            <person name="Zemann A."/>
            <person name="Churakov G."/>
            <person name="Kriegs J.O."/>
            <person name="Brosius J."/>
            <person name="Murchison E.P."/>
            <person name="Sachidanandam R."/>
            <person name="Smith C."/>
            <person name="Hannon G.J."/>
            <person name="Tsend-Ayush E."/>
            <person name="McMillan D."/>
            <person name="Attenborough R."/>
            <person name="Rens W."/>
            <person name="Ferguson-Smith M."/>
            <person name="Lefevre C.M."/>
            <person name="Sharp J.A."/>
            <person name="Nicholas K.R."/>
            <person name="Ray D.A."/>
            <person name="Kube M."/>
            <person name="Reinhardt R."/>
            <person name="Pringle T.H."/>
            <person name="Taylor J."/>
            <person name="Jones R.C."/>
            <person name="Nixon B."/>
            <person name="Dacheux J.L."/>
            <person name="Niwa H."/>
            <person name="Sekita Y."/>
            <person name="Huang X."/>
            <person name="Stark A."/>
            <person name="Kheradpour P."/>
            <person name="Kellis M."/>
            <person name="Flicek P."/>
            <person name="Chen Y."/>
            <person name="Webber C."/>
            <person name="Hardison R."/>
            <person name="Nelson J."/>
            <person name="Hallsworth-Pepin K."/>
            <person name="Delehaunty K."/>
            <person name="Markovic C."/>
            <person name="Minx P."/>
            <person name="Feng Y."/>
            <person name="Kremitzki C."/>
            <person name="Mitreva M."/>
            <person name="Glasscock J."/>
            <person name="Wylie T."/>
            <person name="Wohldmann P."/>
            <person name="Thiru P."/>
            <person name="Nhan M.N."/>
            <person name="Pohl C.S."/>
            <person name="Smith S.M."/>
            <person name="Hou S."/>
            <person name="Nefedov M."/>
            <person name="de Jong P.J."/>
            <person name="Renfree M.B."/>
            <person name="Mardis E.R."/>
            <person name="Wilson R.K."/>
        </authorList>
    </citation>
    <scope>NUCLEOTIDE SEQUENCE [LARGE SCALE GENOMIC DNA]</scope>
    <source>
        <strain evidence="14 15">Glennie</strain>
    </source>
</reference>
<evidence type="ECO:0000313" key="14">
    <source>
        <dbReference type="Ensembl" id="ENSOANP00000049366.1"/>
    </source>
</evidence>
<dbReference type="FunCoup" id="A0A6I8PAW3">
    <property type="interactions" value="155"/>
</dbReference>
<evidence type="ECO:0000313" key="15">
    <source>
        <dbReference type="Proteomes" id="UP000002279"/>
    </source>
</evidence>
<evidence type="ECO:0000256" key="5">
    <source>
        <dbReference type="ARBA" id="ARBA00022525"/>
    </source>
</evidence>
<evidence type="ECO:0000259" key="12">
    <source>
        <dbReference type="Pfam" id="PF01114"/>
    </source>
</evidence>
<dbReference type="PROSITE" id="PS51342">
    <property type="entry name" value="COLIPASE_2"/>
    <property type="match status" value="1"/>
</dbReference>
<dbReference type="InterPro" id="IPR001981">
    <property type="entry name" value="Colipase"/>
</dbReference>
<comment type="subunit">
    <text evidence="4">Forms a 1:1 stoichiometric complex with pancreatic lipase.</text>
</comment>
<dbReference type="GO" id="GO:0016042">
    <property type="term" value="P:lipid catabolic process"/>
    <property type="evidence" value="ECO:0007669"/>
    <property type="project" value="UniProtKB-KW"/>
</dbReference>
<keyword evidence="10" id="KW-1015">Disulfide bond</keyword>
<keyword evidence="15" id="KW-1185">Reference proteome</keyword>
<evidence type="ECO:0000256" key="1">
    <source>
        <dbReference type="ARBA" id="ARBA00002722"/>
    </source>
</evidence>
<dbReference type="GO" id="GO:0007586">
    <property type="term" value="P:digestion"/>
    <property type="evidence" value="ECO:0007669"/>
    <property type="project" value="UniProtKB-KW"/>
</dbReference>